<sequence>MFSQHKTFTLAALIAVCASSANAHMQLSWPYPLHSTFNPKTPENAKEYSMTSPLLAGGTYPCKGFINNPAGSPYMDSVVTWKAGQAVNVTLAGSATHLGGSCQFSMSYDQGATWNVIQSYMGGCLTDSTTIDVDIPSEAPSGDALFSWTWFNHAGNREMYMNCAAVTVTNGGSGLTGPTPFVANANVNECKTIENIDVVFPDPGSVVHYGGSYASTRPTTPAGYVGSNCVGPGASASPSGSAKASSSASPSKTSAQQPTTAAASTPVVNEHVVSTSTVLTSTGDVTTSTLQDSASFTGTASASAVTTTTTSTSGKSRIGYSSRDSQAFCFFSFISFEFSRFLDVLSMRFREGSRLDVSKSQISSYQGPIHLAQHTRMPKELKKRQRGGRSKKKNNDSDQQAPLEGEIKAPRNDAEFLEQDFVSLNDVEKPSAGPSGTSAFAPPPAFGQNEIDPAAPFGFVDPDVKAYFRSVDERLREWEGLGVVDGEDEESELEDRTSFLHSSLSELRSLELKLSTDQDCALIMERLLHSMGDWGRRVVADSFAGHWNLLIQHRFGSHVCQTLFSLAADTIDREAKGIFPKQHKEQEENLKQNPQIGTLRTMTQLIIDLAQELLNHMPNLLISQFASPPLRTLLLLLSTGRAVPSTKGSAQDDKRLRSKKSAKFRVNQAGQMQSVVRNENEDPSTVGQGKKSERIVPEELQDVRRRILQYLLKRLSPVEWRAMGVENVGGPTIQVLLECEHDEGNSNQAGSILDNLTSGLVGQQASASPPEPKADDFFPSLFRDSTGSHLAQAILTVAPTHIFDILWRLHFVGKIGKLASHPIGNFVVSTGVRRASEDQMRRIIEELKAVDPSTLIRSAKTSVLQALVSRAGTTGHLRGEVSNLICLAFELKTYQEKKFLVQCALTMNVLKSYQRAVRVSKGEEVEQAAEEEKEEEEPAEEQHGWKPRQPKRQTGGTLEPTMQGALLLQDLIGAGKGLNETVLDSLTSMNVEDLLVMAFSPISSHILDAALTSPNVEFKWRRKLLMAFMGHYLELAQDKLGSRVADTIWDRAADGFTKEKIARSLIDHHNTLSQSQYGKYFARKLNLPLLQRRPAEWKELQLGVVHHFLASRLPDKAGSSANPQGFMGGHSQQDSKAGDAEAKKSSKKRKNKMDDETAVIDDLFADVTEKKSKKVKA</sequence>
<reference evidence="1" key="1">
    <citation type="submission" date="2023-04" db="EMBL/GenBank/DDBJ databases">
        <title>Draft Genome sequencing of Naganishia species isolated from polar environments using Oxford Nanopore Technology.</title>
        <authorList>
            <person name="Leo P."/>
            <person name="Venkateswaran K."/>
        </authorList>
    </citation>
    <scope>NUCLEOTIDE SEQUENCE</scope>
    <source>
        <strain evidence="1">MNA-CCFEE 5262</strain>
    </source>
</reference>
<organism evidence="1 2">
    <name type="scientific">Naganishia adeliensis</name>
    <dbReference type="NCBI Taxonomy" id="92952"/>
    <lineage>
        <taxon>Eukaryota</taxon>
        <taxon>Fungi</taxon>
        <taxon>Dikarya</taxon>
        <taxon>Basidiomycota</taxon>
        <taxon>Agaricomycotina</taxon>
        <taxon>Tremellomycetes</taxon>
        <taxon>Filobasidiales</taxon>
        <taxon>Filobasidiaceae</taxon>
        <taxon>Naganishia</taxon>
    </lineage>
</organism>
<accession>A0ACC2W485</accession>
<dbReference type="Proteomes" id="UP001230649">
    <property type="component" value="Unassembled WGS sequence"/>
</dbReference>
<evidence type="ECO:0000313" key="2">
    <source>
        <dbReference type="Proteomes" id="UP001230649"/>
    </source>
</evidence>
<dbReference type="EMBL" id="JASBWS010000045">
    <property type="protein sequence ID" value="KAJ9105930.1"/>
    <property type="molecule type" value="Genomic_DNA"/>
</dbReference>
<keyword evidence="2" id="KW-1185">Reference proteome</keyword>
<evidence type="ECO:0000313" key="1">
    <source>
        <dbReference type="EMBL" id="KAJ9105930.1"/>
    </source>
</evidence>
<protein>
    <submittedName>
        <fullName evidence="1">Uncharacterized protein</fullName>
    </submittedName>
</protein>
<proteinExistence type="predicted"/>
<comment type="caution">
    <text evidence="1">The sequence shown here is derived from an EMBL/GenBank/DDBJ whole genome shotgun (WGS) entry which is preliminary data.</text>
</comment>
<name>A0ACC2W485_9TREE</name>
<gene>
    <name evidence="1" type="ORF">QFC20_004168</name>
</gene>